<dbReference type="Proteomes" id="UP000195521">
    <property type="component" value="Unassembled WGS sequence"/>
</dbReference>
<dbReference type="GeneID" id="39745090"/>
<keyword evidence="1" id="KW-0812">Transmembrane</keyword>
<reference evidence="3" key="1">
    <citation type="submission" date="2017-04" db="EMBL/GenBank/DDBJ databases">
        <title>Plasmodium gonderi genome.</title>
        <authorList>
            <person name="Arisue N."/>
            <person name="Honma H."/>
            <person name="Kawai S."/>
            <person name="Tougan T."/>
            <person name="Tanabe K."/>
            <person name="Horii T."/>
        </authorList>
    </citation>
    <scope>NUCLEOTIDE SEQUENCE [LARGE SCALE GENOMIC DNA]</scope>
    <source>
        <strain evidence="3">ATCC 30045</strain>
    </source>
</reference>
<dbReference type="AlphaFoldDB" id="A0A1Y1JU62"/>
<organism evidence="2 3">
    <name type="scientific">Plasmodium gonderi</name>
    <dbReference type="NCBI Taxonomy" id="77519"/>
    <lineage>
        <taxon>Eukaryota</taxon>
        <taxon>Sar</taxon>
        <taxon>Alveolata</taxon>
        <taxon>Apicomplexa</taxon>
        <taxon>Aconoidasida</taxon>
        <taxon>Haemosporida</taxon>
        <taxon>Plasmodiidae</taxon>
        <taxon>Plasmodium</taxon>
        <taxon>Plasmodium (Plasmodium)</taxon>
    </lineage>
</organism>
<proteinExistence type="predicted"/>
<keyword evidence="1" id="KW-1133">Transmembrane helix</keyword>
<name>A0A1Y1JU62_PLAGO</name>
<feature type="transmembrane region" description="Helical" evidence="1">
    <location>
        <begin position="239"/>
        <end position="267"/>
    </location>
</feature>
<evidence type="ECO:0000313" key="2">
    <source>
        <dbReference type="EMBL" id="GAW84282.1"/>
    </source>
</evidence>
<dbReference type="RefSeq" id="XP_028546871.1">
    <property type="nucleotide sequence ID" value="XM_028691070.1"/>
</dbReference>
<protein>
    <submittedName>
        <fullName evidence="2">Variable surface protein</fullName>
    </submittedName>
</protein>
<accession>A0A1Y1JU62</accession>
<keyword evidence="1" id="KW-0472">Membrane</keyword>
<sequence>MEDNYRENAFDFRNIFPQCRYDFNGLEYGTLRKPWLNYCSPTCNDFQHRINVSNGVSVIFQTPCILLCMYLKYIQIHESSSYFKVKASCKYFYYKLKELMKNYGGNCKSTKDCYEKMRVKRELVTRMTVPDVCVRHLNDIDDIDDDTYHKFQYLQKLYDIQDKFTHPRVSCHIVKRTIKDYENHYKVYNNVNNNQSFKEEFEKVHPQYNDYRQKRSECFSSPERLYSSSEAGASTFTGIGVLTIAISIIIFILFKYTSYGSFLQLIVRKLRRRMKKKYEHNSYLKDTFDRAYPNSNQRNCRITYYLED</sequence>
<keyword evidence="3" id="KW-1185">Reference proteome</keyword>
<comment type="caution">
    <text evidence="2">The sequence shown here is derived from an EMBL/GenBank/DDBJ whole genome shotgun (WGS) entry which is preliminary data.</text>
</comment>
<dbReference type="EMBL" id="BDQF01000213">
    <property type="protein sequence ID" value="GAW84282.1"/>
    <property type="molecule type" value="Genomic_DNA"/>
</dbReference>
<gene>
    <name evidence="2" type="ORF">PGO_002105</name>
</gene>
<evidence type="ECO:0000313" key="3">
    <source>
        <dbReference type="Proteomes" id="UP000195521"/>
    </source>
</evidence>
<evidence type="ECO:0000256" key="1">
    <source>
        <dbReference type="SAM" id="Phobius"/>
    </source>
</evidence>